<dbReference type="RefSeq" id="WP_254161195.1">
    <property type="nucleotide sequence ID" value="NZ_CP100356.1"/>
</dbReference>
<organism evidence="1 2">
    <name type="scientific">Natronosalvus rutilus</name>
    <dbReference type="NCBI Taxonomy" id="2953753"/>
    <lineage>
        <taxon>Archaea</taxon>
        <taxon>Methanobacteriati</taxon>
        <taxon>Methanobacteriota</taxon>
        <taxon>Stenosarchaea group</taxon>
        <taxon>Halobacteria</taxon>
        <taxon>Halobacteriales</taxon>
        <taxon>Natrialbaceae</taxon>
        <taxon>Natronosalvus</taxon>
    </lineage>
</organism>
<evidence type="ECO:0000313" key="2">
    <source>
        <dbReference type="Proteomes" id="UP001056855"/>
    </source>
</evidence>
<dbReference type="EMBL" id="CP100356">
    <property type="protein sequence ID" value="UTF55799.1"/>
    <property type="molecule type" value="Genomic_DNA"/>
</dbReference>
<dbReference type="KEGG" id="sawl:NGM29_19175"/>
<sequence length="133" mass="13806">MTGTPSRHRVVATIALLGLVVGSGCLTLSPTVTIETTESTVFEQLSVTEPWASKSVETTVTLTPAATTTNGVTQLVVIAESGSTFDSTTIDSGQTSVTMYLPTNQNATIVAVNAVNGTVVERRTVATDGNKLF</sequence>
<proteinExistence type="predicted"/>
<keyword evidence="2" id="KW-1185">Reference proteome</keyword>
<accession>A0A9E7NC89</accession>
<protein>
    <submittedName>
        <fullName evidence="1">Uncharacterized protein</fullName>
    </submittedName>
</protein>
<evidence type="ECO:0000313" key="1">
    <source>
        <dbReference type="EMBL" id="UTF55799.1"/>
    </source>
</evidence>
<dbReference type="Proteomes" id="UP001056855">
    <property type="component" value="Plasmid unnamed1"/>
</dbReference>
<geneLocation type="plasmid" evidence="1 2">
    <name>unnamed1</name>
</geneLocation>
<dbReference type="PROSITE" id="PS51257">
    <property type="entry name" value="PROKAR_LIPOPROTEIN"/>
    <property type="match status" value="1"/>
</dbReference>
<reference evidence="1" key="1">
    <citation type="submission" date="2022-06" db="EMBL/GenBank/DDBJ databases">
        <title>Diverse halophilic archaea isolated from saline environments.</title>
        <authorList>
            <person name="Cui H.-L."/>
        </authorList>
    </citation>
    <scope>NUCLEOTIDE SEQUENCE</scope>
    <source>
        <strain evidence="1">WLHS1</strain>
        <plasmid evidence="1">unnamed1</plasmid>
    </source>
</reference>
<dbReference type="GeneID" id="73292215"/>
<gene>
    <name evidence="1" type="ORF">NGM29_19175</name>
</gene>
<name>A0A9E7NC89_9EURY</name>
<dbReference type="AlphaFoldDB" id="A0A9E7NC89"/>
<keyword evidence="1" id="KW-0614">Plasmid</keyword>